<feature type="compositionally biased region" description="Low complexity" evidence="2">
    <location>
        <begin position="145"/>
        <end position="157"/>
    </location>
</feature>
<evidence type="ECO:0000313" key="5">
    <source>
        <dbReference type="Proteomes" id="UP000277256"/>
    </source>
</evidence>
<dbReference type="PROSITE" id="PS50006">
    <property type="entry name" value="FHA_DOMAIN"/>
    <property type="match status" value="1"/>
</dbReference>
<dbReference type="OrthoDB" id="5111283at2"/>
<dbReference type="AlphaFoldDB" id="A0A426UT43"/>
<name>A0A426UT43_9ACTN</name>
<dbReference type="Pfam" id="PF00498">
    <property type="entry name" value="FHA"/>
    <property type="match status" value="1"/>
</dbReference>
<organism evidence="4 5">
    <name type="scientific">Glycomyces terrestris</name>
    <dbReference type="NCBI Taxonomy" id="2493553"/>
    <lineage>
        <taxon>Bacteria</taxon>
        <taxon>Bacillati</taxon>
        <taxon>Actinomycetota</taxon>
        <taxon>Actinomycetes</taxon>
        <taxon>Glycomycetales</taxon>
        <taxon>Glycomycetaceae</taxon>
        <taxon>Glycomyces</taxon>
    </lineage>
</organism>
<dbReference type="InterPro" id="IPR000253">
    <property type="entry name" value="FHA_dom"/>
</dbReference>
<proteinExistence type="predicted"/>
<comment type="caution">
    <text evidence="4">The sequence shown here is derived from an EMBL/GenBank/DDBJ whole genome shotgun (WGS) entry which is preliminary data.</text>
</comment>
<evidence type="ECO:0000256" key="1">
    <source>
        <dbReference type="ARBA" id="ARBA00022553"/>
    </source>
</evidence>
<protein>
    <submittedName>
        <fullName evidence="4">FHA domain-containing protein</fullName>
    </submittedName>
</protein>
<sequence length="295" mass="30910">MTVTCPTCGHESADTEWCDDCGRPLTGGDPALPLHATGPILPAPRCPACGERRLGRFCQGCGYNFEDADDATPISGDTRLAPGPYPADPGPLPGPADPDRAPGVTGPGSAHLQAPSAVPGSADADPAHAQAPGPADRTADPDRAPAPAAPLRTQPTPLQDTGFEVHISADREFYDRLADDPDADTPVWPPYRPERVVALRGDTVRIGRRRSDGTGRPEIDLSEPPGDKAVSHLHAVLMREGDTWNIVDLDSANGTRLAGRRLEANVSVPVPEGAVIHLGAFTALRLRRSGTGGPR</sequence>
<feature type="region of interest" description="Disordered" evidence="2">
    <location>
        <begin position="207"/>
        <end position="227"/>
    </location>
</feature>
<evidence type="ECO:0000256" key="2">
    <source>
        <dbReference type="SAM" id="MobiDB-lite"/>
    </source>
</evidence>
<dbReference type="CDD" id="cd00060">
    <property type="entry name" value="FHA"/>
    <property type="match status" value="1"/>
</dbReference>
<feature type="compositionally biased region" description="Pro residues" evidence="2">
    <location>
        <begin position="83"/>
        <end position="96"/>
    </location>
</feature>
<dbReference type="Gene3D" id="2.60.200.20">
    <property type="match status" value="1"/>
</dbReference>
<feature type="domain" description="FHA" evidence="3">
    <location>
        <begin position="204"/>
        <end position="262"/>
    </location>
</feature>
<evidence type="ECO:0000313" key="4">
    <source>
        <dbReference type="EMBL" id="RRR96823.1"/>
    </source>
</evidence>
<dbReference type="EMBL" id="RSEB01000006">
    <property type="protein sequence ID" value="RRR96823.1"/>
    <property type="molecule type" value="Genomic_DNA"/>
</dbReference>
<dbReference type="SUPFAM" id="SSF49879">
    <property type="entry name" value="SMAD/FHA domain"/>
    <property type="match status" value="1"/>
</dbReference>
<keyword evidence="5" id="KW-1185">Reference proteome</keyword>
<evidence type="ECO:0000259" key="3">
    <source>
        <dbReference type="PROSITE" id="PS50006"/>
    </source>
</evidence>
<dbReference type="InterPro" id="IPR008984">
    <property type="entry name" value="SMAD_FHA_dom_sf"/>
</dbReference>
<gene>
    <name evidence="4" type="ORF">EIW28_20465</name>
</gene>
<keyword evidence="1" id="KW-0597">Phosphoprotein</keyword>
<accession>A0A426UT43</accession>
<reference evidence="4 5" key="1">
    <citation type="submission" date="2018-12" db="EMBL/GenBank/DDBJ databases">
        <title>Glycomyces sp. YIM 121974 draft genome.</title>
        <authorList>
            <person name="Li Q."/>
        </authorList>
    </citation>
    <scope>NUCLEOTIDE SEQUENCE [LARGE SCALE GENOMIC DNA]</scope>
    <source>
        <strain evidence="4 5">YIM 121974</strain>
    </source>
</reference>
<dbReference type="RefSeq" id="WP_125249577.1">
    <property type="nucleotide sequence ID" value="NZ_RSEB01000006.1"/>
</dbReference>
<dbReference type="SMART" id="SM00240">
    <property type="entry name" value="FHA"/>
    <property type="match status" value="1"/>
</dbReference>
<feature type="region of interest" description="Disordered" evidence="2">
    <location>
        <begin position="68"/>
        <end position="160"/>
    </location>
</feature>
<dbReference type="Proteomes" id="UP000277256">
    <property type="component" value="Unassembled WGS sequence"/>
</dbReference>